<dbReference type="InterPro" id="IPR029035">
    <property type="entry name" value="DHS-like_NAD/FAD-binding_dom"/>
</dbReference>
<dbReference type="EMBL" id="JTDI01000001">
    <property type="protein sequence ID" value="KHK92927.1"/>
    <property type="molecule type" value="Genomic_DNA"/>
</dbReference>
<dbReference type="PANTHER" id="PTHR18968:SF13">
    <property type="entry name" value="ACETOLACTATE SYNTHASE CATALYTIC SUBUNIT, MITOCHONDRIAL"/>
    <property type="match status" value="1"/>
</dbReference>
<dbReference type="CDD" id="cd07035">
    <property type="entry name" value="TPP_PYR_POX_like"/>
    <property type="match status" value="1"/>
</dbReference>
<dbReference type="GO" id="GO:0030976">
    <property type="term" value="F:thiamine pyrophosphate binding"/>
    <property type="evidence" value="ECO:0007669"/>
    <property type="project" value="InterPro"/>
</dbReference>
<dbReference type="SUPFAM" id="SSF52467">
    <property type="entry name" value="DHS-like NAD/FAD-binding domain"/>
    <property type="match status" value="1"/>
</dbReference>
<dbReference type="CDD" id="cd00568">
    <property type="entry name" value="TPP_enzymes"/>
    <property type="match status" value="1"/>
</dbReference>
<organism evidence="8 9">
    <name type="scientific">Novosphingobium malaysiense</name>
    <dbReference type="NCBI Taxonomy" id="1348853"/>
    <lineage>
        <taxon>Bacteria</taxon>
        <taxon>Pseudomonadati</taxon>
        <taxon>Pseudomonadota</taxon>
        <taxon>Alphaproteobacteria</taxon>
        <taxon>Sphingomonadales</taxon>
        <taxon>Sphingomonadaceae</taxon>
        <taxon>Novosphingobium</taxon>
    </lineage>
</organism>
<dbReference type="InterPro" id="IPR045229">
    <property type="entry name" value="TPP_enz"/>
</dbReference>
<gene>
    <name evidence="8" type="ORF">LK12_00585</name>
</gene>
<dbReference type="OrthoDB" id="4494979at2"/>
<dbReference type="SUPFAM" id="SSF52518">
    <property type="entry name" value="Thiamin diphosphate-binding fold (THDP-binding)"/>
    <property type="match status" value="2"/>
</dbReference>
<sequence>MAADKIPVYEALAGDIRDLGIECVFGLMSDDTAQFVTTLDAYGVRFFGARHENNAVCMAEGYAAASGKLGIVILGRGPATANGMHGMGYAKRAGTPVLMIMGADPVGTRPANGVGPDRKSFNAEDALKAAGIPVVVADDPATARRTLVKAMADAERGGHALLLPTNVQLARIDPEATAPQEAVSAKPASAPARDTAIATAVAVLEKASRPLFLVGRGAYDTGAKDAIIALADHVGAALVTTMKAKDMFTGHPFNCGVLGSFSNVGGRRLIEQADCVVSFGASLNQQTTSYATALPADIPVIHVDSVRENVGRWFTADVGVVGDARLVAEQLLAALPVRPDDAKAMRSEENARWLAEFDMKDDFQPMNTPRTMDVRSAALVLDEILPKDRNLVFDSGNNLMASSYITVPGPAQFKLTTDFASIGMGFGTAMGFAVGAPERQTVFVLGDGSFLMTLGELETVAREGIPLIIILMNDCAYGAELHFLKEREAPVNLSVFPDIDYAPVAEAFGFETATVRTLDELRELAPLFEDPDGPVFVECKINASVVAPFLLETASVAGK</sequence>
<dbReference type="STRING" id="1348853.LK12_00585"/>
<protein>
    <recommendedName>
        <fullName evidence="10">Acetolactate synthase</fullName>
    </recommendedName>
</protein>
<feature type="domain" description="Thiamine pyrophosphate enzyme N-terminal TPP-binding" evidence="7">
    <location>
        <begin position="9"/>
        <end position="111"/>
    </location>
</feature>
<dbReference type="InterPro" id="IPR011766">
    <property type="entry name" value="TPP_enzyme_TPP-bd"/>
</dbReference>
<dbReference type="Proteomes" id="UP000031057">
    <property type="component" value="Unassembled WGS sequence"/>
</dbReference>
<dbReference type="GO" id="GO:0009097">
    <property type="term" value="P:isoleucine biosynthetic process"/>
    <property type="evidence" value="ECO:0007669"/>
    <property type="project" value="TreeGrafter"/>
</dbReference>
<evidence type="ECO:0008006" key="10">
    <source>
        <dbReference type="Google" id="ProtNLM"/>
    </source>
</evidence>
<dbReference type="InterPro" id="IPR012001">
    <property type="entry name" value="Thiamin_PyroP_enz_TPP-bd_dom"/>
</dbReference>
<dbReference type="GO" id="GO:0000287">
    <property type="term" value="F:magnesium ion binding"/>
    <property type="evidence" value="ECO:0007669"/>
    <property type="project" value="InterPro"/>
</dbReference>
<feature type="domain" description="Thiamine pyrophosphate enzyme central" evidence="5">
    <location>
        <begin position="197"/>
        <end position="331"/>
    </location>
</feature>
<dbReference type="GO" id="GO:0050660">
    <property type="term" value="F:flavin adenine dinucleotide binding"/>
    <property type="evidence" value="ECO:0007669"/>
    <property type="project" value="TreeGrafter"/>
</dbReference>
<dbReference type="GO" id="GO:0009099">
    <property type="term" value="P:L-valine biosynthetic process"/>
    <property type="evidence" value="ECO:0007669"/>
    <property type="project" value="TreeGrafter"/>
</dbReference>
<dbReference type="GO" id="GO:0005948">
    <property type="term" value="C:acetolactate synthase complex"/>
    <property type="evidence" value="ECO:0007669"/>
    <property type="project" value="TreeGrafter"/>
</dbReference>
<name>A0A0B1ZUX2_9SPHN</name>
<evidence type="ECO:0000256" key="3">
    <source>
        <dbReference type="ARBA" id="ARBA00023052"/>
    </source>
</evidence>
<evidence type="ECO:0000313" key="8">
    <source>
        <dbReference type="EMBL" id="KHK92927.1"/>
    </source>
</evidence>
<reference evidence="8 9" key="1">
    <citation type="submission" date="2014-10" db="EMBL/GenBank/DDBJ databases">
        <title>Genome sequence of Novosphingobium malaysiense MUSC 273(T).</title>
        <authorList>
            <person name="Lee L.-H."/>
        </authorList>
    </citation>
    <scope>NUCLEOTIDE SEQUENCE [LARGE SCALE GENOMIC DNA]</scope>
    <source>
        <strain evidence="8 9">MUSC 273</strain>
    </source>
</reference>
<comment type="similarity">
    <text evidence="2 4">Belongs to the TPP enzyme family.</text>
</comment>
<dbReference type="Gene3D" id="3.40.50.1220">
    <property type="entry name" value="TPP-binding domain"/>
    <property type="match status" value="1"/>
</dbReference>
<dbReference type="RefSeq" id="WP_039278109.1">
    <property type="nucleotide sequence ID" value="NZ_JTDI01000001.1"/>
</dbReference>
<evidence type="ECO:0000313" key="9">
    <source>
        <dbReference type="Proteomes" id="UP000031057"/>
    </source>
</evidence>
<accession>A0A0B1ZUX2</accession>
<dbReference type="Gene3D" id="3.40.50.970">
    <property type="match status" value="2"/>
</dbReference>
<proteinExistence type="inferred from homology"/>
<keyword evidence="3 4" id="KW-0786">Thiamine pyrophosphate</keyword>
<evidence type="ECO:0000259" key="7">
    <source>
        <dbReference type="Pfam" id="PF02776"/>
    </source>
</evidence>
<dbReference type="InterPro" id="IPR000399">
    <property type="entry name" value="TPP-bd_CS"/>
</dbReference>
<evidence type="ECO:0000259" key="6">
    <source>
        <dbReference type="Pfam" id="PF02775"/>
    </source>
</evidence>
<dbReference type="GO" id="GO:0003984">
    <property type="term" value="F:acetolactate synthase activity"/>
    <property type="evidence" value="ECO:0007669"/>
    <property type="project" value="TreeGrafter"/>
</dbReference>
<dbReference type="Pfam" id="PF02775">
    <property type="entry name" value="TPP_enzyme_C"/>
    <property type="match status" value="1"/>
</dbReference>
<comment type="cofactor">
    <cofactor evidence="1">
        <name>thiamine diphosphate</name>
        <dbReference type="ChEBI" id="CHEBI:58937"/>
    </cofactor>
</comment>
<dbReference type="InterPro" id="IPR012000">
    <property type="entry name" value="Thiamin_PyroP_enz_cen_dom"/>
</dbReference>
<feature type="domain" description="Thiamine pyrophosphate enzyme TPP-binding" evidence="6">
    <location>
        <begin position="394"/>
        <end position="539"/>
    </location>
</feature>
<evidence type="ECO:0000256" key="1">
    <source>
        <dbReference type="ARBA" id="ARBA00001964"/>
    </source>
</evidence>
<dbReference type="Pfam" id="PF02776">
    <property type="entry name" value="TPP_enzyme_N"/>
    <property type="match status" value="1"/>
</dbReference>
<evidence type="ECO:0000256" key="2">
    <source>
        <dbReference type="ARBA" id="ARBA00007812"/>
    </source>
</evidence>
<dbReference type="Pfam" id="PF00205">
    <property type="entry name" value="TPP_enzyme_M"/>
    <property type="match status" value="1"/>
</dbReference>
<dbReference type="AlphaFoldDB" id="A0A0B1ZUX2"/>
<comment type="caution">
    <text evidence="8">The sequence shown here is derived from an EMBL/GenBank/DDBJ whole genome shotgun (WGS) entry which is preliminary data.</text>
</comment>
<keyword evidence="9" id="KW-1185">Reference proteome</keyword>
<dbReference type="InterPro" id="IPR029061">
    <property type="entry name" value="THDP-binding"/>
</dbReference>
<dbReference type="PROSITE" id="PS00187">
    <property type="entry name" value="TPP_ENZYMES"/>
    <property type="match status" value="1"/>
</dbReference>
<dbReference type="PANTHER" id="PTHR18968">
    <property type="entry name" value="THIAMINE PYROPHOSPHATE ENZYMES"/>
    <property type="match status" value="1"/>
</dbReference>
<evidence type="ECO:0000256" key="4">
    <source>
        <dbReference type="RuleBase" id="RU362132"/>
    </source>
</evidence>
<evidence type="ECO:0000259" key="5">
    <source>
        <dbReference type="Pfam" id="PF00205"/>
    </source>
</evidence>